<evidence type="ECO:0000256" key="13">
    <source>
        <dbReference type="ARBA" id="ARBA00025729"/>
    </source>
</evidence>
<evidence type="ECO:0000259" key="18">
    <source>
        <dbReference type="PROSITE" id="PS51296"/>
    </source>
</evidence>
<dbReference type="GeneID" id="129342293"/>
<evidence type="ECO:0000256" key="11">
    <source>
        <dbReference type="ARBA" id="ARBA00023136"/>
    </source>
</evidence>
<evidence type="ECO:0000256" key="6">
    <source>
        <dbReference type="ARBA" id="ARBA00022723"/>
    </source>
</evidence>
<evidence type="ECO:0000256" key="17">
    <source>
        <dbReference type="SAM" id="SignalP"/>
    </source>
</evidence>
<evidence type="ECO:0000256" key="9">
    <source>
        <dbReference type="ARBA" id="ARBA00023004"/>
    </source>
</evidence>
<name>A0AA97KCL0_EUBMA</name>
<dbReference type="PANTHER" id="PTHR21266">
    <property type="entry name" value="IRON-SULFUR DOMAIN CONTAINING PROTEIN"/>
    <property type="match status" value="1"/>
</dbReference>
<comment type="pathway">
    <text evidence="3">Hormone biosynthesis.</text>
</comment>
<gene>
    <name evidence="20" type="primary">LOC129342293</name>
</gene>
<dbReference type="GO" id="GO:0051537">
    <property type="term" value="F:2 iron, 2 sulfur cluster binding"/>
    <property type="evidence" value="ECO:0007669"/>
    <property type="project" value="UniProtKB-KW"/>
</dbReference>
<evidence type="ECO:0000256" key="8">
    <source>
        <dbReference type="ARBA" id="ARBA00023002"/>
    </source>
</evidence>
<dbReference type="Pfam" id="PF19298">
    <property type="entry name" value="KshA_C"/>
    <property type="match status" value="1"/>
</dbReference>
<evidence type="ECO:0000256" key="5">
    <source>
        <dbReference type="ARBA" id="ARBA00022714"/>
    </source>
</evidence>
<protein>
    <recommendedName>
        <fullName evidence="14">cholesterol 7-desaturase</fullName>
        <ecNumber evidence="14">1.14.19.21</ecNumber>
    </recommendedName>
</protein>
<feature type="chain" id="PRO_5041729219" description="cholesterol 7-desaturase" evidence="17">
    <location>
        <begin position="23"/>
        <end position="423"/>
    </location>
</feature>
<dbReference type="GO" id="GO:0016020">
    <property type="term" value="C:membrane"/>
    <property type="evidence" value="ECO:0007669"/>
    <property type="project" value="UniProtKB-SubCell"/>
</dbReference>
<keyword evidence="6" id="KW-0479">Metal-binding</keyword>
<keyword evidence="17" id="KW-0732">Signal</keyword>
<feature type="signal peptide" evidence="17">
    <location>
        <begin position="1"/>
        <end position="22"/>
    </location>
</feature>
<evidence type="ECO:0000256" key="14">
    <source>
        <dbReference type="ARBA" id="ARBA00026095"/>
    </source>
</evidence>
<evidence type="ECO:0000256" key="15">
    <source>
        <dbReference type="ARBA" id="ARBA00047853"/>
    </source>
</evidence>
<dbReference type="EC" id="1.14.19.21" evidence="14"/>
<keyword evidence="11" id="KW-0472">Membrane</keyword>
<evidence type="ECO:0000256" key="2">
    <source>
        <dbReference type="ARBA" id="ARBA00004370"/>
    </source>
</evidence>
<sequence>MGFGWGALWAGAAALLLPPAAACWGLALLALLAGAAWLACRPLRLWRGPEAVGYVGEAGWSRAQVAGRVRKSRRTGPLPPVYPNGWFRLLDSAQLARGEARSVAALGEQFAVFRDLNGQSYVVDAYCPHLGANLSVGGRVVGSCIECPFHGWLFSGKDGKCTRIPYAEKVPEFAKIKVWPTCEVDGMIFVWYHCDGVSPTWQVPEQEEVVSGAWAFRGITEHFVNAHIEEIPENAADIAHLSFLHGPCIMSGVDLRHTNSKFWKFIRHNWKAEWQPEPEPDTHCSCLIVKHNITVFGTCIPLLDVTVSAKQIGPGLVFLFFKHSFLGEGILIQTVTPVEPLLQHVVHRIYYQRSIPGFIPKFMLWAEKVQFERDIMIWNNKQYLSKPLLVKEDAAIQRHRRWYSQFYSAHSVKFTSQKNGLDW</sequence>
<dbReference type="GO" id="GO:0046872">
    <property type="term" value="F:metal ion binding"/>
    <property type="evidence" value="ECO:0007669"/>
    <property type="project" value="UniProtKB-KW"/>
</dbReference>
<keyword evidence="8" id="KW-0560">Oxidoreductase</keyword>
<keyword evidence="4" id="KW-0812">Transmembrane</keyword>
<organism evidence="19 20">
    <name type="scientific">Eublepharis macularius</name>
    <name type="common">Leopard gecko</name>
    <name type="synonym">Cyrtodactylus macularius</name>
    <dbReference type="NCBI Taxonomy" id="481883"/>
    <lineage>
        <taxon>Eukaryota</taxon>
        <taxon>Metazoa</taxon>
        <taxon>Chordata</taxon>
        <taxon>Craniata</taxon>
        <taxon>Vertebrata</taxon>
        <taxon>Euteleostomi</taxon>
        <taxon>Lepidosauria</taxon>
        <taxon>Squamata</taxon>
        <taxon>Bifurcata</taxon>
        <taxon>Gekkota</taxon>
        <taxon>Eublepharidae</taxon>
        <taxon>Eublepharinae</taxon>
        <taxon>Eublepharis</taxon>
    </lineage>
</organism>
<evidence type="ECO:0000256" key="4">
    <source>
        <dbReference type="ARBA" id="ARBA00022692"/>
    </source>
</evidence>
<dbReference type="KEGG" id="emc:129342293"/>
<dbReference type="RefSeq" id="XP_054853957.1">
    <property type="nucleotide sequence ID" value="XM_054997982.1"/>
</dbReference>
<keyword evidence="19" id="KW-1185">Reference proteome</keyword>
<dbReference type="InterPro" id="IPR036922">
    <property type="entry name" value="Rieske_2Fe-2S_sf"/>
</dbReference>
<dbReference type="SUPFAM" id="SSF50022">
    <property type="entry name" value="ISP domain"/>
    <property type="match status" value="1"/>
</dbReference>
<keyword evidence="10" id="KW-0411">Iron-sulfur</keyword>
<dbReference type="Gene3D" id="3.90.380.10">
    <property type="entry name" value="Naphthalene 1,2-dioxygenase Alpha Subunit, Chain A, domain 1"/>
    <property type="match status" value="1"/>
</dbReference>
<evidence type="ECO:0000256" key="10">
    <source>
        <dbReference type="ARBA" id="ARBA00023014"/>
    </source>
</evidence>
<dbReference type="SUPFAM" id="SSF55961">
    <property type="entry name" value="Bet v1-like"/>
    <property type="match status" value="1"/>
</dbReference>
<dbReference type="InterPro" id="IPR045605">
    <property type="entry name" value="KshA-like_C"/>
</dbReference>
<dbReference type="InterPro" id="IPR050584">
    <property type="entry name" value="Cholesterol_7-desaturase"/>
</dbReference>
<comment type="subcellular location">
    <subcellularLocation>
        <location evidence="2">Membrane</location>
    </subcellularLocation>
</comment>
<comment type="similarity">
    <text evidence="13">Belongs to the cholesterol 7-desaturase family.</text>
</comment>
<feature type="domain" description="Rieske" evidence="18">
    <location>
        <begin position="87"/>
        <end position="190"/>
    </location>
</feature>
<keyword evidence="7" id="KW-1133">Transmembrane helix</keyword>
<dbReference type="Gene3D" id="2.102.10.10">
    <property type="entry name" value="Rieske [2Fe-2S] iron-sulphur domain"/>
    <property type="match status" value="1"/>
</dbReference>
<comment type="catalytic activity">
    <reaction evidence="15">
        <text>cholesterol + NADH + O2 + H(+) = 7-dehydrocholesterol + NAD(+) + 2 H2O</text>
        <dbReference type="Rhea" id="RHEA:51644"/>
        <dbReference type="ChEBI" id="CHEBI:15377"/>
        <dbReference type="ChEBI" id="CHEBI:15378"/>
        <dbReference type="ChEBI" id="CHEBI:15379"/>
        <dbReference type="ChEBI" id="CHEBI:16113"/>
        <dbReference type="ChEBI" id="CHEBI:17759"/>
        <dbReference type="ChEBI" id="CHEBI:57540"/>
        <dbReference type="ChEBI" id="CHEBI:57945"/>
        <dbReference type="EC" id="1.14.19.21"/>
    </reaction>
    <physiologicalReaction direction="left-to-right" evidence="15">
        <dbReference type="Rhea" id="RHEA:51645"/>
    </physiologicalReaction>
</comment>
<dbReference type="Pfam" id="PF00355">
    <property type="entry name" value="Rieske"/>
    <property type="match status" value="1"/>
</dbReference>
<reference evidence="20" key="1">
    <citation type="submission" date="2025-08" db="UniProtKB">
        <authorList>
            <consortium name="RefSeq"/>
        </authorList>
    </citation>
    <scope>IDENTIFICATION</scope>
    <source>
        <tissue evidence="20">Blood</tissue>
    </source>
</reference>
<dbReference type="GO" id="GO:0008203">
    <property type="term" value="P:cholesterol metabolic process"/>
    <property type="evidence" value="ECO:0007669"/>
    <property type="project" value="InterPro"/>
</dbReference>
<dbReference type="PANTHER" id="PTHR21266:SF32">
    <property type="entry name" value="CHOLESTEROL 7-DESATURASE NVD"/>
    <property type="match status" value="1"/>
</dbReference>
<dbReference type="Proteomes" id="UP001190640">
    <property type="component" value="Chromosome 14"/>
</dbReference>
<dbReference type="InterPro" id="IPR017941">
    <property type="entry name" value="Rieske_2Fe-2S"/>
</dbReference>
<comment type="catalytic activity">
    <reaction evidence="16">
        <text>cholesterol + NADPH + O2 + H(+) = 7-dehydrocholesterol + NADP(+) + 2 H2O</text>
        <dbReference type="Rhea" id="RHEA:45024"/>
        <dbReference type="ChEBI" id="CHEBI:15377"/>
        <dbReference type="ChEBI" id="CHEBI:15378"/>
        <dbReference type="ChEBI" id="CHEBI:15379"/>
        <dbReference type="ChEBI" id="CHEBI:16113"/>
        <dbReference type="ChEBI" id="CHEBI:17759"/>
        <dbReference type="ChEBI" id="CHEBI:57783"/>
        <dbReference type="ChEBI" id="CHEBI:58349"/>
        <dbReference type="EC" id="1.14.19.21"/>
    </reaction>
    <physiologicalReaction direction="left-to-right" evidence="16">
        <dbReference type="Rhea" id="RHEA:45025"/>
    </physiologicalReaction>
</comment>
<dbReference type="GO" id="GO:0005737">
    <property type="term" value="C:cytoplasm"/>
    <property type="evidence" value="ECO:0007669"/>
    <property type="project" value="TreeGrafter"/>
</dbReference>
<keyword evidence="9" id="KW-0408">Iron</keyword>
<evidence type="ECO:0000313" key="20">
    <source>
        <dbReference type="RefSeq" id="XP_054853957.1"/>
    </source>
</evidence>
<evidence type="ECO:0000256" key="1">
    <source>
        <dbReference type="ARBA" id="ARBA00001962"/>
    </source>
</evidence>
<proteinExistence type="inferred from homology"/>
<comment type="pathway">
    <text evidence="12">Steroid hormone biosynthesis; dafachronic acid biosynthesis.</text>
</comment>
<evidence type="ECO:0000256" key="3">
    <source>
        <dbReference type="ARBA" id="ARBA00004972"/>
    </source>
</evidence>
<evidence type="ECO:0000256" key="16">
    <source>
        <dbReference type="ARBA" id="ARBA00049548"/>
    </source>
</evidence>
<evidence type="ECO:0000256" key="7">
    <source>
        <dbReference type="ARBA" id="ARBA00022989"/>
    </source>
</evidence>
<evidence type="ECO:0000313" key="19">
    <source>
        <dbReference type="Proteomes" id="UP001190640"/>
    </source>
</evidence>
<evidence type="ECO:0000256" key="12">
    <source>
        <dbReference type="ARBA" id="ARBA00025712"/>
    </source>
</evidence>
<dbReference type="GO" id="GO:0170056">
    <property type="term" value="F:cholesterol 7-desaturase [NAD(P)H] activity"/>
    <property type="evidence" value="ECO:0007669"/>
    <property type="project" value="UniProtKB-EC"/>
</dbReference>
<dbReference type="PROSITE" id="PS51296">
    <property type="entry name" value="RIESKE"/>
    <property type="match status" value="1"/>
</dbReference>
<comment type="cofactor">
    <cofactor evidence="1">
        <name>Fe cation</name>
        <dbReference type="ChEBI" id="CHEBI:24875"/>
    </cofactor>
</comment>
<accession>A0AA97KCL0</accession>
<dbReference type="AlphaFoldDB" id="A0AA97KCL0"/>
<keyword evidence="5" id="KW-0001">2Fe-2S</keyword>